<protein>
    <submittedName>
        <fullName evidence="1">Uncharacterized protein</fullName>
    </submittedName>
</protein>
<dbReference type="Proteomes" id="UP001147700">
    <property type="component" value="Unassembled WGS sequence"/>
</dbReference>
<reference evidence="1" key="1">
    <citation type="submission" date="2022-10" db="EMBL/GenBank/DDBJ databases">
        <title>The WGS of Solirubrobacter sp. CPCC 204708.</title>
        <authorList>
            <person name="Jiang Z."/>
        </authorList>
    </citation>
    <scope>NUCLEOTIDE SEQUENCE</scope>
    <source>
        <strain evidence="1">CPCC 204708</strain>
    </source>
</reference>
<organism evidence="1 2">
    <name type="scientific">Solirubrobacter deserti</name>
    <dbReference type="NCBI Taxonomy" id="2282478"/>
    <lineage>
        <taxon>Bacteria</taxon>
        <taxon>Bacillati</taxon>
        <taxon>Actinomycetota</taxon>
        <taxon>Thermoleophilia</taxon>
        <taxon>Solirubrobacterales</taxon>
        <taxon>Solirubrobacteraceae</taxon>
        <taxon>Solirubrobacter</taxon>
    </lineage>
</organism>
<comment type="caution">
    <text evidence="1">The sequence shown here is derived from an EMBL/GenBank/DDBJ whole genome shotgun (WGS) entry which is preliminary data.</text>
</comment>
<gene>
    <name evidence="1" type="ORF">OJ962_14580</name>
</gene>
<keyword evidence="2" id="KW-1185">Reference proteome</keyword>
<dbReference type="RefSeq" id="WP_270006423.1">
    <property type="nucleotide sequence ID" value="NZ_JAPCID010000018.1"/>
</dbReference>
<accession>A0ABT4RK61</accession>
<sequence length="73" mass="7773">MPKIMDVTMYDVVYIDAQGTETPVAQQLDDRKDAADVARKAAAERGAGRMMLPGSSRLPNCVCVIPVPPAKAA</sequence>
<dbReference type="EMBL" id="JAPCID010000018">
    <property type="protein sequence ID" value="MDA0138726.1"/>
    <property type="molecule type" value="Genomic_DNA"/>
</dbReference>
<evidence type="ECO:0000313" key="1">
    <source>
        <dbReference type="EMBL" id="MDA0138726.1"/>
    </source>
</evidence>
<name>A0ABT4RK61_9ACTN</name>
<proteinExistence type="predicted"/>
<evidence type="ECO:0000313" key="2">
    <source>
        <dbReference type="Proteomes" id="UP001147700"/>
    </source>
</evidence>